<accession>A0ABY5GKD1</accession>
<protein>
    <recommendedName>
        <fullName evidence="2">Macrodomain Ori protein</fullName>
    </recommendedName>
</protein>
<feature type="compositionally biased region" description="Acidic residues" evidence="3">
    <location>
        <begin position="101"/>
        <end position="116"/>
    </location>
</feature>
<dbReference type="EMBL" id="CP101509">
    <property type="protein sequence ID" value="UTV29782.1"/>
    <property type="molecule type" value="Genomic_DNA"/>
</dbReference>
<sequence>MRSEGKFYDDQNFPRGFNRSGVFTINEATLLENYGRTMSGLANGTMVPATDSEAQFLAEVRGETEASSNFAKCWLKYVYKTTNKVKSYTLCASQRKPANSYDDDNESDVSSDDLDY</sequence>
<name>A0ABY5GKD1_9GAMM</name>
<dbReference type="RefSeq" id="WP_255391104.1">
    <property type="nucleotide sequence ID" value="NZ_CP101509.1"/>
</dbReference>
<comment type="similarity">
    <text evidence="1">Belongs to the MaoP family.</text>
</comment>
<evidence type="ECO:0000256" key="3">
    <source>
        <dbReference type="SAM" id="MobiDB-lite"/>
    </source>
</evidence>
<dbReference type="Proteomes" id="UP001057998">
    <property type="component" value="Chromosome 2"/>
</dbReference>
<gene>
    <name evidence="4" type="ORF">NNL38_22500</name>
</gene>
<proteinExistence type="inferred from homology"/>
<reference evidence="4" key="1">
    <citation type="submission" date="2022-07" db="EMBL/GenBank/DDBJ databases">
        <title>Genome sequencing of Photobacterium atrarenae GJH2-4.</title>
        <authorList>
            <person name="Park S.-J."/>
        </authorList>
    </citation>
    <scope>NUCLEOTIDE SEQUENCE</scope>
    <source>
        <strain evidence="4">GJH2-4</strain>
    </source>
</reference>
<dbReference type="Pfam" id="PF04219">
    <property type="entry name" value="DUF413"/>
    <property type="match status" value="1"/>
</dbReference>
<evidence type="ECO:0000256" key="2">
    <source>
        <dbReference type="ARBA" id="ARBA00093628"/>
    </source>
</evidence>
<dbReference type="InterPro" id="IPR007335">
    <property type="entry name" value="DUF413"/>
</dbReference>
<evidence type="ECO:0000256" key="1">
    <source>
        <dbReference type="ARBA" id="ARBA00093464"/>
    </source>
</evidence>
<evidence type="ECO:0000313" key="5">
    <source>
        <dbReference type="Proteomes" id="UP001057998"/>
    </source>
</evidence>
<keyword evidence="5" id="KW-1185">Reference proteome</keyword>
<organism evidence="4 5">
    <name type="scientific">Photobacterium atrarenae</name>
    <dbReference type="NCBI Taxonomy" id="865757"/>
    <lineage>
        <taxon>Bacteria</taxon>
        <taxon>Pseudomonadati</taxon>
        <taxon>Pseudomonadota</taxon>
        <taxon>Gammaproteobacteria</taxon>
        <taxon>Vibrionales</taxon>
        <taxon>Vibrionaceae</taxon>
        <taxon>Photobacterium</taxon>
    </lineage>
</organism>
<evidence type="ECO:0000313" key="4">
    <source>
        <dbReference type="EMBL" id="UTV29782.1"/>
    </source>
</evidence>
<feature type="region of interest" description="Disordered" evidence="3">
    <location>
        <begin position="96"/>
        <end position="116"/>
    </location>
</feature>